<dbReference type="GO" id="GO:0006508">
    <property type="term" value="P:proteolysis"/>
    <property type="evidence" value="ECO:0007669"/>
    <property type="project" value="InterPro"/>
</dbReference>
<sequence>RDDENAPNKLQVIDVKVNTSSTDPNIISTWSQTASLCKGDSGGPLFQSNTGKTYTIMGIASTATRCDMFFISKFVKNPVIRLVSIHVIVRRTKKAWTFWFR</sequence>
<keyword evidence="3" id="KW-1185">Reference proteome</keyword>
<dbReference type="InterPro" id="IPR009003">
    <property type="entry name" value="Peptidase_S1_PA"/>
</dbReference>
<gene>
    <name evidence="2" type="ORF">OESDEN_23065</name>
</gene>
<dbReference type="InterPro" id="IPR001254">
    <property type="entry name" value="Trypsin_dom"/>
</dbReference>
<feature type="domain" description="Peptidase S1" evidence="1">
    <location>
        <begin position="11"/>
        <end position="67"/>
    </location>
</feature>
<feature type="non-terminal residue" evidence="2">
    <location>
        <position position="1"/>
    </location>
</feature>
<reference evidence="2 3" key="1">
    <citation type="submission" date="2014-03" db="EMBL/GenBank/DDBJ databases">
        <title>Draft genome of the hookworm Oesophagostomum dentatum.</title>
        <authorList>
            <person name="Mitreva M."/>
        </authorList>
    </citation>
    <scope>NUCLEOTIDE SEQUENCE [LARGE SCALE GENOMIC DNA]</scope>
    <source>
        <strain evidence="2 3">OD-Hann</strain>
    </source>
</reference>
<dbReference type="OrthoDB" id="5876331at2759"/>
<organism evidence="2 3">
    <name type="scientific">Oesophagostomum dentatum</name>
    <name type="common">Nodular worm</name>
    <dbReference type="NCBI Taxonomy" id="61180"/>
    <lineage>
        <taxon>Eukaryota</taxon>
        <taxon>Metazoa</taxon>
        <taxon>Ecdysozoa</taxon>
        <taxon>Nematoda</taxon>
        <taxon>Chromadorea</taxon>
        <taxon>Rhabditida</taxon>
        <taxon>Rhabditina</taxon>
        <taxon>Rhabditomorpha</taxon>
        <taxon>Strongyloidea</taxon>
        <taxon>Strongylidae</taxon>
        <taxon>Oesophagostomum</taxon>
    </lineage>
</organism>
<dbReference type="SUPFAM" id="SSF50494">
    <property type="entry name" value="Trypsin-like serine proteases"/>
    <property type="match status" value="1"/>
</dbReference>
<dbReference type="Gene3D" id="2.40.10.10">
    <property type="entry name" value="Trypsin-like serine proteases"/>
    <property type="match status" value="1"/>
</dbReference>
<evidence type="ECO:0000259" key="1">
    <source>
        <dbReference type="Pfam" id="PF00089"/>
    </source>
</evidence>
<accession>A0A0B1S268</accession>
<dbReference type="Pfam" id="PF00089">
    <property type="entry name" value="Trypsin"/>
    <property type="match status" value="1"/>
</dbReference>
<dbReference type="InterPro" id="IPR043504">
    <property type="entry name" value="Peptidase_S1_PA_chymotrypsin"/>
</dbReference>
<proteinExistence type="predicted"/>
<name>A0A0B1S268_OESDE</name>
<evidence type="ECO:0000313" key="2">
    <source>
        <dbReference type="EMBL" id="KHJ77315.1"/>
    </source>
</evidence>
<dbReference type="GO" id="GO:0004252">
    <property type="term" value="F:serine-type endopeptidase activity"/>
    <property type="evidence" value="ECO:0007669"/>
    <property type="project" value="InterPro"/>
</dbReference>
<dbReference type="EMBL" id="KN610884">
    <property type="protein sequence ID" value="KHJ77315.1"/>
    <property type="molecule type" value="Genomic_DNA"/>
</dbReference>
<dbReference type="AlphaFoldDB" id="A0A0B1S268"/>
<dbReference type="Proteomes" id="UP000053660">
    <property type="component" value="Unassembled WGS sequence"/>
</dbReference>
<evidence type="ECO:0000313" key="3">
    <source>
        <dbReference type="Proteomes" id="UP000053660"/>
    </source>
</evidence>
<protein>
    <recommendedName>
        <fullName evidence="1">Peptidase S1 domain-containing protein</fullName>
    </recommendedName>
</protein>